<accession>A0A7K8ZXI0</accession>
<evidence type="ECO:0000256" key="6">
    <source>
        <dbReference type="ARBA" id="ARBA00023242"/>
    </source>
</evidence>
<keyword evidence="5" id="KW-0862">Zinc</keyword>
<evidence type="ECO:0000313" key="9">
    <source>
        <dbReference type="EMBL" id="NXG20486.1"/>
    </source>
</evidence>
<dbReference type="PANTHER" id="PTHR23226:SF379">
    <property type="entry name" value="C2H2-TYPE DOMAIN-CONTAINING PROTEIN"/>
    <property type="match status" value="1"/>
</dbReference>
<feature type="non-terminal residue" evidence="9">
    <location>
        <position position="90"/>
    </location>
</feature>
<dbReference type="Pfam" id="PF00096">
    <property type="entry name" value="zf-C2H2"/>
    <property type="match status" value="3"/>
</dbReference>
<dbReference type="Proteomes" id="UP000591535">
    <property type="component" value="Unassembled WGS sequence"/>
</dbReference>
<sequence length="90" mass="10205">HQGMHTGERPYKCPACGKSFSQHSHLLQHQRAHAGIWPFACGHQCSRGFSGNSNLAKHTRIHTGEQPYHCSQCGESFCFQSHLVHHQKHH</sequence>
<dbReference type="PROSITE" id="PS50157">
    <property type="entry name" value="ZINC_FINGER_C2H2_2"/>
    <property type="match status" value="3"/>
</dbReference>
<dbReference type="EMBL" id="VWZG01007511">
    <property type="protein sequence ID" value="NXG20486.1"/>
    <property type="molecule type" value="Genomic_DNA"/>
</dbReference>
<dbReference type="GO" id="GO:0008270">
    <property type="term" value="F:zinc ion binding"/>
    <property type="evidence" value="ECO:0007669"/>
    <property type="project" value="UniProtKB-KW"/>
</dbReference>
<keyword evidence="4 7" id="KW-0863">Zinc-finger</keyword>
<feature type="domain" description="C2H2-type" evidence="8">
    <location>
        <begin position="68"/>
        <end position="90"/>
    </location>
</feature>
<evidence type="ECO:0000256" key="1">
    <source>
        <dbReference type="ARBA" id="ARBA00004123"/>
    </source>
</evidence>
<proteinExistence type="predicted"/>
<dbReference type="AlphaFoldDB" id="A0A7K8ZXI0"/>
<feature type="domain" description="C2H2-type" evidence="8">
    <location>
        <begin position="39"/>
        <end position="67"/>
    </location>
</feature>
<comment type="caution">
    <text evidence="9">The sequence shown here is derived from an EMBL/GenBank/DDBJ whole genome shotgun (WGS) entry which is preliminary data.</text>
</comment>
<protein>
    <submittedName>
        <fullName evidence="9">ZN572 protein</fullName>
    </submittedName>
</protein>
<keyword evidence="3" id="KW-0677">Repeat</keyword>
<feature type="domain" description="C2H2-type" evidence="8">
    <location>
        <begin position="11"/>
        <end position="38"/>
    </location>
</feature>
<keyword evidence="10" id="KW-1185">Reference proteome</keyword>
<evidence type="ECO:0000313" key="10">
    <source>
        <dbReference type="Proteomes" id="UP000591535"/>
    </source>
</evidence>
<feature type="non-terminal residue" evidence="9">
    <location>
        <position position="1"/>
    </location>
</feature>
<reference evidence="9 10" key="1">
    <citation type="submission" date="2019-09" db="EMBL/GenBank/DDBJ databases">
        <title>Bird 10,000 Genomes (B10K) Project - Family phase.</title>
        <authorList>
            <person name="Zhang G."/>
        </authorList>
    </citation>
    <scope>NUCLEOTIDE SEQUENCE [LARGE SCALE GENOMIC DNA]</scope>
    <source>
        <strain evidence="9">B10K-DU-001-02</strain>
        <tissue evidence="9">Muscle</tissue>
    </source>
</reference>
<evidence type="ECO:0000256" key="2">
    <source>
        <dbReference type="ARBA" id="ARBA00022723"/>
    </source>
</evidence>
<dbReference type="Gene3D" id="3.30.160.60">
    <property type="entry name" value="Classic Zinc Finger"/>
    <property type="match status" value="3"/>
</dbReference>
<dbReference type="InterPro" id="IPR036236">
    <property type="entry name" value="Znf_C2H2_sf"/>
</dbReference>
<evidence type="ECO:0000259" key="8">
    <source>
        <dbReference type="PROSITE" id="PS50157"/>
    </source>
</evidence>
<dbReference type="FunFam" id="3.30.160.60:FF:000100">
    <property type="entry name" value="Zinc finger 45-like"/>
    <property type="match status" value="1"/>
</dbReference>
<dbReference type="InterPro" id="IPR013087">
    <property type="entry name" value="Znf_C2H2_type"/>
</dbReference>
<dbReference type="GO" id="GO:0000978">
    <property type="term" value="F:RNA polymerase II cis-regulatory region sequence-specific DNA binding"/>
    <property type="evidence" value="ECO:0007669"/>
    <property type="project" value="TreeGrafter"/>
</dbReference>
<name>A0A7K8ZXI0_9PASS</name>
<dbReference type="FunFam" id="3.30.160.60:FF:001498">
    <property type="entry name" value="Zinc finger protein 404"/>
    <property type="match status" value="1"/>
</dbReference>
<evidence type="ECO:0000256" key="5">
    <source>
        <dbReference type="ARBA" id="ARBA00022833"/>
    </source>
</evidence>
<keyword evidence="2" id="KW-0479">Metal-binding</keyword>
<keyword evidence="6" id="KW-0539">Nucleus</keyword>
<dbReference type="SUPFAM" id="SSF57667">
    <property type="entry name" value="beta-beta-alpha zinc fingers"/>
    <property type="match status" value="2"/>
</dbReference>
<evidence type="ECO:0000256" key="3">
    <source>
        <dbReference type="ARBA" id="ARBA00022737"/>
    </source>
</evidence>
<dbReference type="SMART" id="SM00355">
    <property type="entry name" value="ZnF_C2H2"/>
    <property type="match status" value="3"/>
</dbReference>
<evidence type="ECO:0000256" key="4">
    <source>
        <dbReference type="ARBA" id="ARBA00022771"/>
    </source>
</evidence>
<evidence type="ECO:0000256" key="7">
    <source>
        <dbReference type="PROSITE-ProRule" id="PRU00042"/>
    </source>
</evidence>
<dbReference type="PROSITE" id="PS00028">
    <property type="entry name" value="ZINC_FINGER_C2H2_1"/>
    <property type="match status" value="3"/>
</dbReference>
<comment type="subcellular location">
    <subcellularLocation>
        <location evidence="1">Nucleus</location>
    </subcellularLocation>
</comment>
<gene>
    <name evidence="9" type="primary">Znf572</name>
    <name evidence="9" type="ORF">GRAVAR_R01582</name>
</gene>
<dbReference type="FunFam" id="3.30.160.60:FF:000295">
    <property type="entry name" value="zinc finger protein 19"/>
    <property type="match status" value="1"/>
</dbReference>
<organism evidence="9 10">
    <name type="scientific">Grallaria varia</name>
    <name type="common">variegated antpitta</name>
    <dbReference type="NCBI Taxonomy" id="117165"/>
    <lineage>
        <taxon>Eukaryota</taxon>
        <taxon>Metazoa</taxon>
        <taxon>Chordata</taxon>
        <taxon>Craniata</taxon>
        <taxon>Vertebrata</taxon>
        <taxon>Euteleostomi</taxon>
        <taxon>Archelosauria</taxon>
        <taxon>Archosauria</taxon>
        <taxon>Dinosauria</taxon>
        <taxon>Saurischia</taxon>
        <taxon>Theropoda</taxon>
        <taxon>Coelurosauria</taxon>
        <taxon>Aves</taxon>
        <taxon>Neognathae</taxon>
        <taxon>Neoaves</taxon>
        <taxon>Telluraves</taxon>
        <taxon>Australaves</taxon>
        <taxon>Passeriformes</taxon>
        <taxon>Formicariidae</taxon>
        <taxon>Grallaria</taxon>
    </lineage>
</organism>
<dbReference type="GO" id="GO:0000981">
    <property type="term" value="F:DNA-binding transcription factor activity, RNA polymerase II-specific"/>
    <property type="evidence" value="ECO:0007669"/>
    <property type="project" value="TreeGrafter"/>
</dbReference>
<dbReference type="PANTHER" id="PTHR23226">
    <property type="entry name" value="ZINC FINGER AND SCAN DOMAIN-CONTAINING"/>
    <property type="match status" value="1"/>
</dbReference>
<dbReference type="GO" id="GO:0005634">
    <property type="term" value="C:nucleus"/>
    <property type="evidence" value="ECO:0007669"/>
    <property type="project" value="UniProtKB-SubCell"/>
</dbReference>